<organism evidence="1 2">
    <name type="scientific">Niallia nealsonii</name>
    <dbReference type="NCBI Taxonomy" id="115979"/>
    <lineage>
        <taxon>Bacteria</taxon>
        <taxon>Bacillati</taxon>
        <taxon>Bacillota</taxon>
        <taxon>Bacilli</taxon>
        <taxon>Bacillales</taxon>
        <taxon>Bacillaceae</taxon>
        <taxon>Niallia</taxon>
    </lineage>
</organism>
<dbReference type="OrthoDB" id="9769314at2"/>
<evidence type="ECO:0000313" key="2">
    <source>
        <dbReference type="Proteomes" id="UP000233375"/>
    </source>
</evidence>
<name>A0A2N0YWG2_9BACI</name>
<sequence>MTIRLNRHGYRYWSGNVEHIVWFEDIRSYIEKYQLIDIYKLAGTTFWHIRLPAPQNWALLYKEITVVKN</sequence>
<evidence type="ECO:0000313" key="1">
    <source>
        <dbReference type="EMBL" id="PKG21585.1"/>
    </source>
</evidence>
<reference evidence="1 2" key="1">
    <citation type="journal article" date="2003" name="Int. J. Syst. Evol. Microbiol.">
        <title>Bacillus nealsonii sp. nov., isolated from a spacecraft-assembly facility, whose spores are gamma-radiation resistant.</title>
        <authorList>
            <person name="Venkateswaran K."/>
            <person name="Kempf M."/>
            <person name="Chen F."/>
            <person name="Satomi M."/>
            <person name="Nicholson W."/>
            <person name="Kern R."/>
        </authorList>
    </citation>
    <scope>NUCLEOTIDE SEQUENCE [LARGE SCALE GENOMIC DNA]</scope>
    <source>
        <strain evidence="1 2">FO-92</strain>
    </source>
</reference>
<dbReference type="Gene3D" id="3.20.20.80">
    <property type="entry name" value="Glycosidases"/>
    <property type="match status" value="1"/>
</dbReference>
<keyword evidence="2" id="KW-1185">Reference proteome</keyword>
<dbReference type="RefSeq" id="WP_101179588.1">
    <property type="nucleotide sequence ID" value="NZ_PISE01000071.1"/>
</dbReference>
<protein>
    <submittedName>
        <fullName evidence="1">Uncharacterized protein</fullName>
    </submittedName>
</protein>
<dbReference type="Proteomes" id="UP000233375">
    <property type="component" value="Unassembled WGS sequence"/>
</dbReference>
<comment type="caution">
    <text evidence="1">The sequence shown here is derived from an EMBL/GenBank/DDBJ whole genome shotgun (WGS) entry which is preliminary data.</text>
</comment>
<accession>A0A2N0YWG2</accession>
<gene>
    <name evidence="1" type="ORF">CWS01_21630</name>
</gene>
<proteinExistence type="predicted"/>
<dbReference type="EMBL" id="PISE01000071">
    <property type="protein sequence ID" value="PKG21585.1"/>
    <property type="molecule type" value="Genomic_DNA"/>
</dbReference>
<dbReference type="AlphaFoldDB" id="A0A2N0YWG2"/>